<dbReference type="InterPro" id="IPR002350">
    <property type="entry name" value="Kazal_dom"/>
</dbReference>
<dbReference type="SMART" id="SM00274">
    <property type="entry name" value="FOLN"/>
    <property type="match status" value="2"/>
</dbReference>
<accession>A0ABN8QUZ2</accession>
<sequence>MFFMTIKLSPVCFLLVFASVVWSRNRGFEYRLCFKDIKNGTCKYESFVGEWEFKRDEDCCNSNGAAYYINVTEEDRIIFHMLKVGQRPCAPCKKDGRTVNSSFVNPPSCETTRCRYGKVCKIRYGKPKCLCPSCHTPDLKRHQPVCGTDGNTYNNECEFRRMTCKNGGLSHVEIDYEGSCQTGCDNVVCRKNRTCVVDVYNVPSCVSCEALYNSKSNFTRYDPICGADGVQYQNDDHLRLESCKQGKTIGVAYKGNCIANATCQKISCPKEDVQRDIRGNIYSVRRHCVYDNNNKPRCISCTCKESFPGSVKPSSELCGTDNMTYPSYCALKEKMCSGNTFLDIQYRGRCRDSDRINDDPAKQSLITTPKPCKYEELDNYYITQRELASVLKRHFGLEVRKKPLGDKKIIMERLIHFLRRKWSKIPVKTGDQS</sequence>
<dbReference type="Pfam" id="PF07648">
    <property type="entry name" value="Kazal_2"/>
    <property type="match status" value="3"/>
</dbReference>
<dbReference type="Gene3D" id="3.90.290.10">
    <property type="entry name" value="TGF-beta binding (TB) domain"/>
    <property type="match status" value="1"/>
</dbReference>
<keyword evidence="8" id="KW-1185">Reference proteome</keyword>
<proteinExistence type="predicted"/>
<dbReference type="PANTHER" id="PTHR13866:SF29">
    <property type="entry name" value="FOLLISTATIN"/>
    <property type="match status" value="1"/>
</dbReference>
<protein>
    <recommendedName>
        <fullName evidence="6">Kazal-like domain-containing protein</fullName>
    </recommendedName>
</protein>
<name>A0ABN8QUZ2_9CNID</name>
<evidence type="ECO:0000259" key="6">
    <source>
        <dbReference type="PROSITE" id="PS51465"/>
    </source>
</evidence>
<dbReference type="CDD" id="cd00104">
    <property type="entry name" value="KAZAL_FS"/>
    <property type="match status" value="1"/>
</dbReference>
<dbReference type="SUPFAM" id="SSF100895">
    <property type="entry name" value="Kazal-type serine protease inhibitors"/>
    <property type="match status" value="3"/>
</dbReference>
<evidence type="ECO:0000256" key="1">
    <source>
        <dbReference type="ARBA" id="ARBA00022729"/>
    </source>
</evidence>
<dbReference type="SMART" id="SM00280">
    <property type="entry name" value="KAZAL"/>
    <property type="match status" value="3"/>
</dbReference>
<dbReference type="InterPro" id="IPR036058">
    <property type="entry name" value="Kazal_dom_sf"/>
</dbReference>
<comment type="caution">
    <text evidence="7">The sequence shown here is derived from an EMBL/GenBank/DDBJ whole genome shotgun (WGS) entry which is preliminary data.</text>
</comment>
<dbReference type="InterPro" id="IPR036773">
    <property type="entry name" value="TB_dom_sf"/>
</dbReference>
<keyword evidence="3" id="KW-1015">Disulfide bond</keyword>
<evidence type="ECO:0000256" key="5">
    <source>
        <dbReference type="SAM" id="SignalP"/>
    </source>
</evidence>
<dbReference type="EMBL" id="CALNXK010000149">
    <property type="protein sequence ID" value="CAH3169349.1"/>
    <property type="molecule type" value="Genomic_DNA"/>
</dbReference>
<evidence type="ECO:0000313" key="8">
    <source>
        <dbReference type="Proteomes" id="UP001159405"/>
    </source>
</evidence>
<organism evidence="7 8">
    <name type="scientific">Porites lobata</name>
    <dbReference type="NCBI Taxonomy" id="104759"/>
    <lineage>
        <taxon>Eukaryota</taxon>
        <taxon>Metazoa</taxon>
        <taxon>Cnidaria</taxon>
        <taxon>Anthozoa</taxon>
        <taxon>Hexacorallia</taxon>
        <taxon>Scleractinia</taxon>
        <taxon>Fungiina</taxon>
        <taxon>Poritidae</taxon>
        <taxon>Porites</taxon>
    </lineage>
</organism>
<feature type="domain" description="Kazal-like" evidence="6">
    <location>
        <begin position="199"/>
        <end position="259"/>
    </location>
</feature>
<evidence type="ECO:0000256" key="3">
    <source>
        <dbReference type="ARBA" id="ARBA00023157"/>
    </source>
</evidence>
<evidence type="ECO:0000256" key="2">
    <source>
        <dbReference type="ARBA" id="ARBA00022737"/>
    </source>
</evidence>
<gene>
    <name evidence="7" type="ORF">PLOB_00009747</name>
</gene>
<keyword evidence="2" id="KW-0677">Repeat</keyword>
<reference evidence="7 8" key="1">
    <citation type="submission" date="2022-05" db="EMBL/GenBank/DDBJ databases">
        <authorList>
            <consortium name="Genoscope - CEA"/>
            <person name="William W."/>
        </authorList>
    </citation>
    <scope>NUCLEOTIDE SEQUENCE [LARGE SCALE GENOMIC DNA]</scope>
</reference>
<feature type="domain" description="Kazal-like" evidence="6">
    <location>
        <begin position="292"/>
        <end position="352"/>
    </location>
</feature>
<dbReference type="Proteomes" id="UP001159405">
    <property type="component" value="Unassembled WGS sequence"/>
</dbReference>
<feature type="domain" description="Kazal-like" evidence="6">
    <location>
        <begin position="130"/>
        <end position="182"/>
    </location>
</feature>
<evidence type="ECO:0000313" key="7">
    <source>
        <dbReference type="EMBL" id="CAH3169349.1"/>
    </source>
</evidence>
<feature type="chain" id="PRO_5045036756" description="Kazal-like domain-containing protein" evidence="5">
    <location>
        <begin position="24"/>
        <end position="433"/>
    </location>
</feature>
<feature type="signal peptide" evidence="5">
    <location>
        <begin position="1"/>
        <end position="23"/>
    </location>
</feature>
<keyword evidence="1 5" id="KW-0732">Signal</keyword>
<dbReference type="PROSITE" id="PS51465">
    <property type="entry name" value="KAZAL_2"/>
    <property type="match status" value="3"/>
</dbReference>
<dbReference type="PANTHER" id="PTHR13866">
    <property type="entry name" value="SPARC OSTEONECTIN"/>
    <property type="match status" value="1"/>
</dbReference>
<evidence type="ECO:0000256" key="4">
    <source>
        <dbReference type="ARBA" id="ARBA00023180"/>
    </source>
</evidence>
<dbReference type="Gene3D" id="3.30.60.30">
    <property type="match status" value="3"/>
</dbReference>
<dbReference type="InterPro" id="IPR003645">
    <property type="entry name" value="Fol_N"/>
</dbReference>
<keyword evidence="4" id="KW-0325">Glycoprotein</keyword>